<dbReference type="AlphaFoldDB" id="A0A9W8TM71"/>
<dbReference type="EMBL" id="JANPWZ010001000">
    <property type="protein sequence ID" value="KAJ3569758.1"/>
    <property type="molecule type" value="Genomic_DNA"/>
</dbReference>
<evidence type="ECO:0000313" key="2">
    <source>
        <dbReference type="Proteomes" id="UP001148614"/>
    </source>
</evidence>
<dbReference type="VEuPathDB" id="FungiDB:F4678DRAFT_447597"/>
<reference evidence="1" key="1">
    <citation type="submission" date="2022-07" db="EMBL/GenBank/DDBJ databases">
        <title>Genome Sequence of Xylaria arbuscula.</title>
        <authorList>
            <person name="Buettner E."/>
        </authorList>
    </citation>
    <scope>NUCLEOTIDE SEQUENCE</scope>
    <source>
        <strain evidence="1">VT107</strain>
    </source>
</reference>
<keyword evidence="2" id="KW-1185">Reference proteome</keyword>
<accession>A0A9W8TM71</accession>
<organism evidence="1 2">
    <name type="scientific">Xylaria arbuscula</name>
    <dbReference type="NCBI Taxonomy" id="114810"/>
    <lineage>
        <taxon>Eukaryota</taxon>
        <taxon>Fungi</taxon>
        <taxon>Dikarya</taxon>
        <taxon>Ascomycota</taxon>
        <taxon>Pezizomycotina</taxon>
        <taxon>Sordariomycetes</taxon>
        <taxon>Xylariomycetidae</taxon>
        <taxon>Xylariales</taxon>
        <taxon>Xylariaceae</taxon>
        <taxon>Xylaria</taxon>
    </lineage>
</organism>
<evidence type="ECO:0000313" key="1">
    <source>
        <dbReference type="EMBL" id="KAJ3569758.1"/>
    </source>
</evidence>
<comment type="caution">
    <text evidence="1">The sequence shown here is derived from an EMBL/GenBank/DDBJ whole genome shotgun (WGS) entry which is preliminary data.</text>
</comment>
<name>A0A9W8TM71_9PEZI</name>
<gene>
    <name evidence="1" type="ORF">NPX13_g5968</name>
</gene>
<proteinExistence type="predicted"/>
<dbReference type="Proteomes" id="UP001148614">
    <property type="component" value="Unassembled WGS sequence"/>
</dbReference>
<sequence length="104" mass="11749">MKAFTPLSTTVRIDQLCEKCQTRKTKLDGTLSGVKSKMNDLKEQLSGAYGDCVKHVLESGLETQGDDNKQEEEDLCKLDPEEFIRRKRAEKDAHLMMLGSSSRK</sequence>
<protein>
    <submittedName>
        <fullName evidence="1">Uncharacterized protein</fullName>
    </submittedName>
</protein>